<dbReference type="CDD" id="cd14014">
    <property type="entry name" value="STKc_PknB_like"/>
    <property type="match status" value="1"/>
</dbReference>
<dbReference type="Gene3D" id="3.30.200.20">
    <property type="entry name" value="Phosphorylase Kinase, domain 1"/>
    <property type="match status" value="1"/>
</dbReference>
<evidence type="ECO:0000256" key="3">
    <source>
        <dbReference type="ARBA" id="ARBA00022777"/>
    </source>
</evidence>
<dbReference type="InterPro" id="IPR011009">
    <property type="entry name" value="Kinase-like_dom_sf"/>
</dbReference>
<dbReference type="Gene3D" id="1.10.510.10">
    <property type="entry name" value="Transferase(Phosphotransferase) domain 1"/>
    <property type="match status" value="1"/>
</dbReference>
<dbReference type="PROSITE" id="PS50011">
    <property type="entry name" value="PROTEIN_KINASE_DOM"/>
    <property type="match status" value="1"/>
</dbReference>
<dbReference type="PANTHER" id="PTHR43289">
    <property type="entry name" value="MITOGEN-ACTIVATED PROTEIN KINASE KINASE KINASE 20-RELATED"/>
    <property type="match status" value="1"/>
</dbReference>
<keyword evidence="3 9" id="KW-0418">Kinase</keyword>
<accession>A0A3E0KXY8</accession>
<evidence type="ECO:0000256" key="7">
    <source>
        <dbReference type="SAM" id="Phobius"/>
    </source>
</evidence>
<evidence type="ECO:0000256" key="2">
    <source>
        <dbReference type="ARBA" id="ARBA00022741"/>
    </source>
</evidence>
<dbReference type="InterPro" id="IPR017441">
    <property type="entry name" value="Protein_kinase_ATP_BS"/>
</dbReference>
<keyword evidence="7" id="KW-0812">Transmembrane</keyword>
<feature type="region of interest" description="Disordered" evidence="6">
    <location>
        <begin position="229"/>
        <end position="250"/>
    </location>
</feature>
<evidence type="ECO:0000256" key="5">
    <source>
        <dbReference type="PROSITE-ProRule" id="PRU10141"/>
    </source>
</evidence>
<dbReference type="GO" id="GO:0004674">
    <property type="term" value="F:protein serine/threonine kinase activity"/>
    <property type="evidence" value="ECO:0007669"/>
    <property type="project" value="UniProtKB-KW"/>
</dbReference>
<feature type="domain" description="Protein kinase" evidence="8">
    <location>
        <begin position="14"/>
        <end position="284"/>
    </location>
</feature>
<dbReference type="SUPFAM" id="SSF56112">
    <property type="entry name" value="Protein kinase-like (PK-like)"/>
    <property type="match status" value="1"/>
</dbReference>
<evidence type="ECO:0000256" key="4">
    <source>
        <dbReference type="ARBA" id="ARBA00022840"/>
    </source>
</evidence>
<evidence type="ECO:0000313" key="10">
    <source>
        <dbReference type="Proteomes" id="UP000256873"/>
    </source>
</evidence>
<proteinExistence type="predicted"/>
<dbReference type="GO" id="GO:0005524">
    <property type="term" value="F:ATP binding"/>
    <property type="evidence" value="ECO:0007669"/>
    <property type="project" value="UniProtKB-UniRule"/>
</dbReference>
<feature type="transmembrane region" description="Helical" evidence="7">
    <location>
        <begin position="393"/>
        <end position="415"/>
    </location>
</feature>
<keyword evidence="7" id="KW-1133">Transmembrane helix</keyword>
<dbReference type="AlphaFoldDB" id="A0A3E0KXY8"/>
<feature type="transmembrane region" description="Helical" evidence="7">
    <location>
        <begin position="355"/>
        <end position="381"/>
    </location>
</feature>
<dbReference type="EMBL" id="QQWC01000007">
    <property type="protein sequence ID" value="REJ39503.1"/>
    <property type="molecule type" value="Genomic_DNA"/>
</dbReference>
<gene>
    <name evidence="9" type="ORF">DWQ54_22340</name>
</gene>
<dbReference type="PANTHER" id="PTHR43289:SF34">
    <property type="entry name" value="SERINE_THREONINE-PROTEIN KINASE YBDM-RELATED"/>
    <property type="match status" value="1"/>
</dbReference>
<comment type="caution">
    <text evidence="9">The sequence shown here is derived from an EMBL/GenBank/DDBJ whole genome shotgun (WGS) entry which is preliminary data.</text>
</comment>
<feature type="binding site" evidence="5">
    <location>
        <position position="43"/>
    </location>
    <ligand>
        <name>ATP</name>
        <dbReference type="ChEBI" id="CHEBI:30616"/>
    </ligand>
</feature>
<dbReference type="InterPro" id="IPR000719">
    <property type="entry name" value="Prot_kinase_dom"/>
</dbReference>
<dbReference type="Pfam" id="PF00069">
    <property type="entry name" value="Pkinase"/>
    <property type="match status" value="1"/>
</dbReference>
<name>A0A3E0KXY8_9CHRO</name>
<reference evidence="9 10" key="1">
    <citation type="submission" date="2017-10" db="EMBL/GenBank/DDBJ databases">
        <title>A large-scale comparative metagenomic study reveals the eutrophication-driven functional interactions in six Microcystis-epibionts communities.</title>
        <authorList>
            <person name="Li Q."/>
            <person name="Lin F."/>
        </authorList>
    </citation>
    <scope>NUCLEOTIDE SEQUENCE [LARGE SCALE GENOMIC DNA]</scope>
    <source>
        <strain evidence="9">TF09</strain>
    </source>
</reference>
<protein>
    <submittedName>
        <fullName evidence="9">Serine/threonine protein kinase</fullName>
    </submittedName>
</protein>
<sequence>MVWQAGQLLHNGKYEILEILGWGGFGLTYKARHRQLTLEVVIKTPDILQKRDTEYEDYVRQFEAEGRKLAKFSQTPHAHIVRISDFFTEGQVPCLVMDFIQGQTLMERVKTQGKLSEAECLKYIRQIGSALEAVHQAGMVHRDAHPGNIMIQPNGNAILIDFGIAKEIIPAGSSSTNSGANLSFAPYEQIVEHFQSQDRALENITSNRKPSVDVYTLAATFYYAVTGQKPTPSMERRDNHPLTSPKEINPNLSDHLNKAITLGMALEKENRPQSMSDWLQQLELPPPPVEKKYRQEKVNPPQPRKEPKGKDFPWGLLIGVFLMYGVIGYSVWIFSTPWLLVLGTVFSAIAFAVNFTWAVLCCFVLTIVMSWALLVLVVSIMSKGSFSFMWIRVFAMIVVIPVSLIMLIISFGVAFTVYENNYPYTNKLEKYFGGFYSFLIISGTNLSGLASGWLLAFLLHSKG</sequence>
<keyword evidence="2 5" id="KW-0547">Nucleotide-binding</keyword>
<organism evidence="9 10">
    <name type="scientific">Microcystis flos-aquae TF09</name>
    <dbReference type="NCBI Taxonomy" id="2060473"/>
    <lineage>
        <taxon>Bacteria</taxon>
        <taxon>Bacillati</taxon>
        <taxon>Cyanobacteriota</taxon>
        <taxon>Cyanophyceae</taxon>
        <taxon>Oscillatoriophycideae</taxon>
        <taxon>Chroococcales</taxon>
        <taxon>Microcystaceae</taxon>
        <taxon>Microcystis</taxon>
    </lineage>
</organism>
<keyword evidence="4 5" id="KW-0067">ATP-binding</keyword>
<dbReference type="Proteomes" id="UP000256873">
    <property type="component" value="Unassembled WGS sequence"/>
</dbReference>
<evidence type="ECO:0000256" key="1">
    <source>
        <dbReference type="ARBA" id="ARBA00022679"/>
    </source>
</evidence>
<keyword evidence="1" id="KW-0808">Transferase</keyword>
<evidence type="ECO:0000313" key="9">
    <source>
        <dbReference type="EMBL" id="REJ39503.1"/>
    </source>
</evidence>
<feature type="transmembrane region" description="Helical" evidence="7">
    <location>
        <begin position="314"/>
        <end position="335"/>
    </location>
</feature>
<keyword evidence="9" id="KW-0723">Serine/threonine-protein kinase</keyword>
<dbReference type="PROSITE" id="PS00107">
    <property type="entry name" value="PROTEIN_KINASE_ATP"/>
    <property type="match status" value="1"/>
</dbReference>
<feature type="transmembrane region" description="Helical" evidence="7">
    <location>
        <begin position="435"/>
        <end position="459"/>
    </location>
</feature>
<evidence type="ECO:0000259" key="8">
    <source>
        <dbReference type="PROSITE" id="PS50011"/>
    </source>
</evidence>
<evidence type="ECO:0000256" key="6">
    <source>
        <dbReference type="SAM" id="MobiDB-lite"/>
    </source>
</evidence>
<keyword evidence="7" id="KW-0472">Membrane</keyword>